<organism evidence="1">
    <name type="scientific">Opuntia streptacantha</name>
    <name type="common">Prickly pear cactus</name>
    <name type="synonym">Opuntia cardona</name>
    <dbReference type="NCBI Taxonomy" id="393608"/>
    <lineage>
        <taxon>Eukaryota</taxon>
        <taxon>Viridiplantae</taxon>
        <taxon>Streptophyta</taxon>
        <taxon>Embryophyta</taxon>
        <taxon>Tracheophyta</taxon>
        <taxon>Spermatophyta</taxon>
        <taxon>Magnoliopsida</taxon>
        <taxon>eudicotyledons</taxon>
        <taxon>Gunneridae</taxon>
        <taxon>Pentapetalae</taxon>
        <taxon>Caryophyllales</taxon>
        <taxon>Cactineae</taxon>
        <taxon>Cactaceae</taxon>
        <taxon>Opuntioideae</taxon>
        <taxon>Opuntia</taxon>
    </lineage>
</organism>
<reference evidence="1" key="1">
    <citation type="journal article" date="2013" name="J. Plant Res.">
        <title>Effect of fungi and light on seed germination of three Opuntia species from semiarid lands of central Mexico.</title>
        <authorList>
            <person name="Delgado-Sanchez P."/>
            <person name="Jimenez-Bremont J.F."/>
            <person name="Guerrero-Gonzalez Mde L."/>
            <person name="Flores J."/>
        </authorList>
    </citation>
    <scope>NUCLEOTIDE SEQUENCE</scope>
    <source>
        <tissue evidence="1">Cladode</tissue>
    </source>
</reference>
<proteinExistence type="predicted"/>
<protein>
    <submittedName>
        <fullName evidence="1">Uncharacterized protein</fullName>
    </submittedName>
</protein>
<name>A0A7C9AK46_OPUST</name>
<evidence type="ECO:0000313" key="1">
    <source>
        <dbReference type="EMBL" id="MBA4668750.1"/>
    </source>
</evidence>
<accession>A0A7C9AK46</accession>
<reference evidence="1" key="2">
    <citation type="submission" date="2020-07" db="EMBL/GenBank/DDBJ databases">
        <authorList>
            <person name="Vera ALvarez R."/>
            <person name="Arias-Moreno D.M."/>
            <person name="Jimenez-Jacinto V."/>
            <person name="Jimenez-Bremont J.F."/>
            <person name="Swaminathan K."/>
            <person name="Moose S.P."/>
            <person name="Guerrero-Gonzalez M.L."/>
            <person name="Marino-Ramirez L."/>
            <person name="Landsman D."/>
            <person name="Rodriguez-Kessler M."/>
            <person name="Delgado-Sanchez P."/>
        </authorList>
    </citation>
    <scope>NUCLEOTIDE SEQUENCE</scope>
    <source>
        <tissue evidence="1">Cladode</tissue>
    </source>
</reference>
<sequence>MLKLRSRTAVIGYGRPLITPCFTIDASHSENWFNCECHAFNHFTRAVISVMEDYWLRMKYGPNTMPNKMVHHTIIIFFSMFTDYFSNFFELHTIFADSNSLFQTFFCHLYKLLH</sequence>
<dbReference type="AlphaFoldDB" id="A0A7C9AK46"/>
<dbReference type="EMBL" id="GISG01240773">
    <property type="protein sequence ID" value="MBA4668750.1"/>
    <property type="molecule type" value="Transcribed_RNA"/>
</dbReference>